<accession>A7F0Z8</accession>
<dbReference type="KEGG" id="ssl:SS1G_11267"/>
<dbReference type="GeneID" id="5484181"/>
<dbReference type="InParanoid" id="A7F0Z8"/>
<name>A7F0Z8_SCLS1</name>
<evidence type="ECO:0000313" key="2">
    <source>
        <dbReference type="Proteomes" id="UP000001312"/>
    </source>
</evidence>
<organism evidence="1 2">
    <name type="scientific">Sclerotinia sclerotiorum (strain ATCC 18683 / 1980 / Ss-1)</name>
    <name type="common">White mold</name>
    <name type="synonym">Whetzelinia sclerotiorum</name>
    <dbReference type="NCBI Taxonomy" id="665079"/>
    <lineage>
        <taxon>Eukaryota</taxon>
        <taxon>Fungi</taxon>
        <taxon>Dikarya</taxon>
        <taxon>Ascomycota</taxon>
        <taxon>Pezizomycotina</taxon>
        <taxon>Leotiomycetes</taxon>
        <taxon>Helotiales</taxon>
        <taxon>Sclerotiniaceae</taxon>
        <taxon>Sclerotinia</taxon>
    </lineage>
</organism>
<evidence type="ECO:0000313" key="1">
    <source>
        <dbReference type="EMBL" id="EDN95390.1"/>
    </source>
</evidence>
<gene>
    <name evidence="1" type="ORF">SS1G_11267</name>
</gene>
<proteinExistence type="predicted"/>
<dbReference type="RefSeq" id="XP_001588025.1">
    <property type="nucleotide sequence ID" value="XM_001587975.1"/>
</dbReference>
<keyword evidence="2" id="KW-1185">Reference proteome</keyword>
<dbReference type="Proteomes" id="UP000001312">
    <property type="component" value="Unassembled WGS sequence"/>
</dbReference>
<dbReference type="AlphaFoldDB" id="A7F0Z8"/>
<protein>
    <submittedName>
        <fullName evidence="1">Uncharacterized protein</fullName>
    </submittedName>
</protein>
<sequence length="76" mass="8569">MYRNSKLGVVESVRAEIGMWDCGEMNLILLSAIFVICKESIYLELFPDKSSIAFKTKVSQEIHLGYASASFFTLEV</sequence>
<dbReference type="HOGENOM" id="CLU_2655972_0_0_1"/>
<reference evidence="2" key="1">
    <citation type="journal article" date="2011" name="PLoS Genet.">
        <title>Genomic analysis of the necrotrophic fungal pathogens Sclerotinia sclerotiorum and Botrytis cinerea.</title>
        <authorList>
            <person name="Amselem J."/>
            <person name="Cuomo C.A."/>
            <person name="van Kan J.A."/>
            <person name="Viaud M."/>
            <person name="Benito E.P."/>
            <person name="Couloux A."/>
            <person name="Coutinho P.M."/>
            <person name="de Vries R.P."/>
            <person name="Dyer P.S."/>
            <person name="Fillinger S."/>
            <person name="Fournier E."/>
            <person name="Gout L."/>
            <person name="Hahn M."/>
            <person name="Kohn L."/>
            <person name="Lapalu N."/>
            <person name="Plummer K.M."/>
            <person name="Pradier J.M."/>
            <person name="Quevillon E."/>
            <person name="Sharon A."/>
            <person name="Simon A."/>
            <person name="ten Have A."/>
            <person name="Tudzynski B."/>
            <person name="Tudzynski P."/>
            <person name="Wincker P."/>
            <person name="Andrew M."/>
            <person name="Anthouard V."/>
            <person name="Beever R.E."/>
            <person name="Beffa R."/>
            <person name="Benoit I."/>
            <person name="Bouzid O."/>
            <person name="Brault B."/>
            <person name="Chen Z."/>
            <person name="Choquer M."/>
            <person name="Collemare J."/>
            <person name="Cotton P."/>
            <person name="Danchin E.G."/>
            <person name="Da Silva C."/>
            <person name="Gautier A."/>
            <person name="Giraud C."/>
            <person name="Giraud T."/>
            <person name="Gonzalez C."/>
            <person name="Grossetete S."/>
            <person name="Guldener U."/>
            <person name="Henrissat B."/>
            <person name="Howlett B.J."/>
            <person name="Kodira C."/>
            <person name="Kretschmer M."/>
            <person name="Lappartient A."/>
            <person name="Leroch M."/>
            <person name="Levis C."/>
            <person name="Mauceli E."/>
            <person name="Neuveglise C."/>
            <person name="Oeser B."/>
            <person name="Pearson M."/>
            <person name="Poulain J."/>
            <person name="Poussereau N."/>
            <person name="Quesneville H."/>
            <person name="Rascle C."/>
            <person name="Schumacher J."/>
            <person name="Segurens B."/>
            <person name="Sexton A."/>
            <person name="Silva E."/>
            <person name="Sirven C."/>
            <person name="Soanes D.M."/>
            <person name="Talbot N.J."/>
            <person name="Templeton M."/>
            <person name="Yandava C."/>
            <person name="Yarden O."/>
            <person name="Zeng Q."/>
            <person name="Rollins J.A."/>
            <person name="Lebrun M.H."/>
            <person name="Dickman M."/>
        </authorList>
    </citation>
    <scope>NUCLEOTIDE SEQUENCE [LARGE SCALE GENOMIC DNA]</scope>
    <source>
        <strain evidence="2">ATCC 18683 / 1980 / Ss-1</strain>
    </source>
</reference>
<dbReference type="EMBL" id="CH476637">
    <property type="protein sequence ID" value="EDN95390.1"/>
    <property type="molecule type" value="Genomic_DNA"/>
</dbReference>